<evidence type="ECO:0000256" key="1">
    <source>
        <dbReference type="SAM" id="SignalP"/>
    </source>
</evidence>
<evidence type="ECO:0008006" key="4">
    <source>
        <dbReference type="Google" id="ProtNLM"/>
    </source>
</evidence>
<dbReference type="Proteomes" id="UP001528850">
    <property type="component" value="Unassembled WGS sequence"/>
</dbReference>
<protein>
    <recommendedName>
        <fullName evidence="4">Secreted protein</fullName>
    </recommendedName>
</protein>
<gene>
    <name evidence="2" type="ORF">P3W24_09485</name>
</gene>
<comment type="caution">
    <text evidence="2">The sequence shown here is derived from an EMBL/GenBank/DDBJ whole genome shotgun (WGS) entry which is preliminary data.</text>
</comment>
<keyword evidence="3" id="KW-1185">Reference proteome</keyword>
<name>A0ABT6BAT8_9GAMM</name>
<accession>A0ABT6BAT8</accession>
<organism evidence="2 3">
    <name type="scientific">Luteibacter sahnii</name>
    <dbReference type="NCBI Taxonomy" id="3021977"/>
    <lineage>
        <taxon>Bacteria</taxon>
        <taxon>Pseudomonadati</taxon>
        <taxon>Pseudomonadota</taxon>
        <taxon>Gammaproteobacteria</taxon>
        <taxon>Lysobacterales</taxon>
        <taxon>Rhodanobacteraceae</taxon>
        <taxon>Luteibacter</taxon>
    </lineage>
</organism>
<sequence>MKIARFAKGFPAVSALCLSTVAVASSPAAWSGYEKKVVQACVAASGLTGATPVGGTIAYDDRVPVTALVLAGRYPQKHMKNAPGRELCVWDRKAEKAYVSEADQLLPAK</sequence>
<feature type="signal peptide" evidence="1">
    <location>
        <begin position="1"/>
        <end position="24"/>
    </location>
</feature>
<keyword evidence="1" id="KW-0732">Signal</keyword>
<dbReference type="EMBL" id="JARJJS010000002">
    <property type="protein sequence ID" value="MDF4025194.1"/>
    <property type="molecule type" value="Genomic_DNA"/>
</dbReference>
<evidence type="ECO:0000313" key="2">
    <source>
        <dbReference type="EMBL" id="MDF4025194.1"/>
    </source>
</evidence>
<reference evidence="2 3" key="1">
    <citation type="journal article" date="2024" name="Curr. Microbiol.">
        <title>Luteibacter sahnii sp. nov., A Novel Yellow-Colored Xanthomonadin Pigment Producing Probiotic Bacterium from Healthy Rice Seed Microbiome.</title>
        <authorList>
            <person name="Jaiswal G."/>
            <person name="Rana R."/>
            <person name="Nayak P.K."/>
            <person name="Chouhan R."/>
            <person name="Gandhi S.G."/>
            <person name="Patel H.K."/>
            <person name="Patil P.B."/>
        </authorList>
    </citation>
    <scope>NUCLEOTIDE SEQUENCE [LARGE SCALE GENOMIC DNA]</scope>
    <source>
        <strain evidence="2 3">PPL201</strain>
    </source>
</reference>
<feature type="chain" id="PRO_5045368859" description="Secreted protein" evidence="1">
    <location>
        <begin position="25"/>
        <end position="109"/>
    </location>
</feature>
<evidence type="ECO:0000313" key="3">
    <source>
        <dbReference type="Proteomes" id="UP001528850"/>
    </source>
</evidence>
<proteinExistence type="predicted"/>
<dbReference type="RefSeq" id="WP_320549702.1">
    <property type="nucleotide sequence ID" value="NZ_JAQLOK010000001.1"/>
</dbReference>